<dbReference type="CDD" id="cd02440">
    <property type="entry name" value="AdoMet_MTases"/>
    <property type="match status" value="1"/>
</dbReference>
<dbReference type="Gene3D" id="3.40.50.150">
    <property type="entry name" value="Vaccinia Virus protein VP39"/>
    <property type="match status" value="1"/>
</dbReference>
<evidence type="ECO:0000313" key="1">
    <source>
        <dbReference type="EMBL" id="UGS38717.1"/>
    </source>
</evidence>
<evidence type="ECO:0008006" key="3">
    <source>
        <dbReference type="Google" id="ProtNLM"/>
    </source>
</evidence>
<dbReference type="RefSeq" id="WP_259312733.1">
    <property type="nucleotide sequence ID" value="NZ_CP087164.1"/>
</dbReference>
<proteinExistence type="predicted"/>
<accession>A0A9E6Y1Z8</accession>
<dbReference type="KEGG" id="sbae:DSM104329_05147"/>
<evidence type="ECO:0000313" key="2">
    <source>
        <dbReference type="Proteomes" id="UP001162834"/>
    </source>
</evidence>
<keyword evidence="2" id="KW-1185">Reference proteome</keyword>
<dbReference type="PANTHER" id="PTHR43861">
    <property type="entry name" value="TRANS-ACONITATE 2-METHYLTRANSFERASE-RELATED"/>
    <property type="match status" value="1"/>
</dbReference>
<name>A0A9E6Y1Z8_9ACTN</name>
<dbReference type="AlphaFoldDB" id="A0A9E6Y1Z8"/>
<dbReference type="Proteomes" id="UP001162834">
    <property type="component" value="Chromosome"/>
</dbReference>
<reference evidence="1" key="1">
    <citation type="journal article" date="2022" name="Int. J. Syst. Evol. Microbiol.">
        <title>Pseudomonas aegrilactucae sp. nov. and Pseudomonas morbosilactucae sp. nov., pathogens causing bacterial rot of lettuce in Japan.</title>
        <authorList>
            <person name="Sawada H."/>
            <person name="Fujikawa T."/>
            <person name="Satou M."/>
        </authorList>
    </citation>
    <scope>NUCLEOTIDE SEQUENCE</scope>
    <source>
        <strain evidence="1">0166_1</strain>
    </source>
</reference>
<dbReference type="EMBL" id="CP087164">
    <property type="protein sequence ID" value="UGS38717.1"/>
    <property type="molecule type" value="Genomic_DNA"/>
</dbReference>
<dbReference type="InterPro" id="IPR029063">
    <property type="entry name" value="SAM-dependent_MTases_sf"/>
</dbReference>
<dbReference type="SUPFAM" id="SSF53335">
    <property type="entry name" value="S-adenosyl-L-methionine-dependent methyltransferases"/>
    <property type="match status" value="1"/>
</dbReference>
<dbReference type="Pfam" id="PF13489">
    <property type="entry name" value="Methyltransf_23"/>
    <property type="match status" value="1"/>
</dbReference>
<gene>
    <name evidence="1" type="ORF">DSM104329_05147</name>
</gene>
<sequence length="266" mass="28737">MSDRCALCDAALGPGFAYDAPPEGETPFPLEAGQRYHRAFLRCPRCGLWVARMDLDLSRLYSGEYVDATYGDAMHATYDRIMGLPEERSDNAARARRVHARFAAPGTLLDVGSGLAVFPARMRALGWRCTALDPDPRAAEHARTVAGVDAVAGDFFEADGLGRFDLVSLNKVLEHVADPVAMLAGTRAFLAEGGRVYVEVPDGERAAAGGPGREEFFLEHLYAFSPASLCLLAARAGFEVAELARLQEPSAKYTLWAFLEPAAIPS</sequence>
<organism evidence="1 2">
    <name type="scientific">Capillimicrobium parvum</name>
    <dbReference type="NCBI Taxonomy" id="2884022"/>
    <lineage>
        <taxon>Bacteria</taxon>
        <taxon>Bacillati</taxon>
        <taxon>Actinomycetota</taxon>
        <taxon>Thermoleophilia</taxon>
        <taxon>Solirubrobacterales</taxon>
        <taxon>Capillimicrobiaceae</taxon>
        <taxon>Capillimicrobium</taxon>
    </lineage>
</organism>
<protein>
    <recommendedName>
        <fullName evidence="3">Class I SAM-dependent methyltransferase</fullName>
    </recommendedName>
</protein>